<accession>A0A0A9CE10</accession>
<organism evidence="1">
    <name type="scientific">Arundo donax</name>
    <name type="common">Giant reed</name>
    <name type="synonym">Donax arundinaceus</name>
    <dbReference type="NCBI Taxonomy" id="35708"/>
    <lineage>
        <taxon>Eukaryota</taxon>
        <taxon>Viridiplantae</taxon>
        <taxon>Streptophyta</taxon>
        <taxon>Embryophyta</taxon>
        <taxon>Tracheophyta</taxon>
        <taxon>Spermatophyta</taxon>
        <taxon>Magnoliopsida</taxon>
        <taxon>Liliopsida</taxon>
        <taxon>Poales</taxon>
        <taxon>Poaceae</taxon>
        <taxon>PACMAD clade</taxon>
        <taxon>Arundinoideae</taxon>
        <taxon>Arundineae</taxon>
        <taxon>Arundo</taxon>
    </lineage>
</organism>
<reference evidence="1" key="1">
    <citation type="submission" date="2014-09" db="EMBL/GenBank/DDBJ databases">
        <authorList>
            <person name="Magalhaes I.L.F."/>
            <person name="Oliveira U."/>
            <person name="Santos F.R."/>
            <person name="Vidigal T.H.D.A."/>
            <person name="Brescovit A.D."/>
            <person name="Santos A.J."/>
        </authorList>
    </citation>
    <scope>NUCLEOTIDE SEQUENCE</scope>
    <source>
        <tissue evidence="1">Shoot tissue taken approximately 20 cm above the soil surface</tissue>
    </source>
</reference>
<sequence>MISFFRLGNNHHASNTIKHITTIAQSLRDIFPVFFVVPKVAINLSNCHPIANSLFTASAHFM</sequence>
<dbReference type="EMBL" id="GBRH01224064">
    <property type="protein sequence ID" value="JAD73831.1"/>
    <property type="molecule type" value="Transcribed_RNA"/>
</dbReference>
<proteinExistence type="predicted"/>
<dbReference type="AlphaFoldDB" id="A0A0A9CE10"/>
<reference evidence="1" key="2">
    <citation type="journal article" date="2015" name="Data Brief">
        <title>Shoot transcriptome of the giant reed, Arundo donax.</title>
        <authorList>
            <person name="Barrero R.A."/>
            <person name="Guerrero F.D."/>
            <person name="Moolhuijzen P."/>
            <person name="Goolsby J.A."/>
            <person name="Tidwell J."/>
            <person name="Bellgard S.E."/>
            <person name="Bellgard M.I."/>
        </authorList>
    </citation>
    <scope>NUCLEOTIDE SEQUENCE</scope>
    <source>
        <tissue evidence="1">Shoot tissue taken approximately 20 cm above the soil surface</tissue>
    </source>
</reference>
<name>A0A0A9CE10_ARUDO</name>
<protein>
    <submittedName>
        <fullName evidence="1">Uncharacterized protein</fullName>
    </submittedName>
</protein>
<evidence type="ECO:0000313" key="1">
    <source>
        <dbReference type="EMBL" id="JAD73831.1"/>
    </source>
</evidence>